<sequence length="49" mass="6012">MFTRRILELLYEDDEELERLEHIRHINELLDSEMIPVRGGSHPGRRYIY</sequence>
<dbReference type="EMBL" id="JARTCD010000490">
    <property type="protein sequence ID" value="KAJ8651210.1"/>
    <property type="molecule type" value="Genomic_DNA"/>
</dbReference>
<organism evidence="1 2">
    <name type="scientific">Lichtheimia ornata</name>
    <dbReference type="NCBI Taxonomy" id="688661"/>
    <lineage>
        <taxon>Eukaryota</taxon>
        <taxon>Fungi</taxon>
        <taxon>Fungi incertae sedis</taxon>
        <taxon>Mucoromycota</taxon>
        <taxon>Mucoromycotina</taxon>
        <taxon>Mucoromycetes</taxon>
        <taxon>Mucorales</taxon>
        <taxon>Lichtheimiaceae</taxon>
        <taxon>Lichtheimia</taxon>
    </lineage>
</organism>
<name>A0AAD7URJ2_9FUNG</name>
<dbReference type="RefSeq" id="XP_058336125.1">
    <property type="nucleotide sequence ID" value="XM_058493109.1"/>
</dbReference>
<evidence type="ECO:0000313" key="1">
    <source>
        <dbReference type="EMBL" id="KAJ8651210.1"/>
    </source>
</evidence>
<accession>A0AAD7URJ2</accession>
<evidence type="ECO:0000313" key="2">
    <source>
        <dbReference type="Proteomes" id="UP001234581"/>
    </source>
</evidence>
<dbReference type="GeneID" id="83220565"/>
<comment type="caution">
    <text evidence="1">The sequence shown here is derived from an EMBL/GenBank/DDBJ whole genome shotgun (WGS) entry which is preliminary data.</text>
</comment>
<protein>
    <submittedName>
        <fullName evidence="1">Uncharacterized protein</fullName>
    </submittedName>
</protein>
<dbReference type="Proteomes" id="UP001234581">
    <property type="component" value="Unassembled WGS sequence"/>
</dbReference>
<proteinExistence type="predicted"/>
<keyword evidence="2" id="KW-1185">Reference proteome</keyword>
<gene>
    <name evidence="1" type="ORF">O0I10_013333</name>
</gene>
<feature type="non-terminal residue" evidence="1">
    <location>
        <position position="49"/>
    </location>
</feature>
<reference evidence="1 2" key="1">
    <citation type="submission" date="2023-03" db="EMBL/GenBank/DDBJ databases">
        <title>Genome sequence of Lichtheimia ornata CBS 291.66.</title>
        <authorList>
            <person name="Mohabir J.T."/>
            <person name="Shea T.P."/>
            <person name="Kurbessoian T."/>
            <person name="Berby B."/>
            <person name="Fontaine J."/>
            <person name="Livny J."/>
            <person name="Gnirke A."/>
            <person name="Stajich J.E."/>
            <person name="Cuomo C.A."/>
        </authorList>
    </citation>
    <scope>NUCLEOTIDE SEQUENCE [LARGE SCALE GENOMIC DNA]</scope>
    <source>
        <strain evidence="1">CBS 291.66</strain>
    </source>
</reference>
<dbReference type="AlphaFoldDB" id="A0AAD7URJ2"/>